<evidence type="ECO:0000313" key="3">
    <source>
        <dbReference type="Proteomes" id="UP000009881"/>
    </source>
</evidence>
<dbReference type="RefSeq" id="WP_009539139.1">
    <property type="nucleotide sequence ID" value="NZ_ANHY01000003.1"/>
</dbReference>
<dbReference type="EMBL" id="ANHY01000003">
    <property type="protein sequence ID" value="EKV32651.1"/>
    <property type="molecule type" value="Genomic_DNA"/>
</dbReference>
<feature type="transmembrane region" description="Helical" evidence="1">
    <location>
        <begin position="6"/>
        <end position="23"/>
    </location>
</feature>
<proteinExistence type="predicted"/>
<dbReference type="AlphaFoldDB" id="K9HWY5"/>
<reference evidence="2 3" key="1">
    <citation type="journal article" date="2013" name="Genome Announc.">
        <title>Draft Genome Sequence of an Alphaproteobacterium, Caenispirillum salinarum AK4(T), Isolated from a Solar Saltern.</title>
        <authorList>
            <person name="Khatri I."/>
            <person name="Singh A."/>
            <person name="Korpole S."/>
            <person name="Pinnaka A.K."/>
            <person name="Subramanian S."/>
        </authorList>
    </citation>
    <scope>NUCLEOTIDE SEQUENCE [LARGE SCALE GENOMIC DNA]</scope>
    <source>
        <strain evidence="2 3">AK4</strain>
    </source>
</reference>
<evidence type="ECO:0000256" key="1">
    <source>
        <dbReference type="SAM" id="Phobius"/>
    </source>
</evidence>
<keyword evidence="1" id="KW-0812">Transmembrane</keyword>
<dbReference type="STRING" id="1238182.C882_2730"/>
<keyword evidence="1" id="KW-0472">Membrane</keyword>
<protein>
    <submittedName>
        <fullName evidence="2">Uncharacterized protein</fullName>
    </submittedName>
</protein>
<evidence type="ECO:0000313" key="2">
    <source>
        <dbReference type="EMBL" id="EKV32651.1"/>
    </source>
</evidence>
<accession>K9HWY5</accession>
<feature type="transmembrane region" description="Helical" evidence="1">
    <location>
        <begin position="30"/>
        <end position="49"/>
    </location>
</feature>
<keyword evidence="3" id="KW-1185">Reference proteome</keyword>
<organism evidence="2 3">
    <name type="scientific">Caenispirillum salinarum AK4</name>
    <dbReference type="NCBI Taxonomy" id="1238182"/>
    <lineage>
        <taxon>Bacteria</taxon>
        <taxon>Pseudomonadati</taxon>
        <taxon>Pseudomonadota</taxon>
        <taxon>Alphaproteobacteria</taxon>
        <taxon>Rhodospirillales</taxon>
        <taxon>Novispirillaceae</taxon>
        <taxon>Caenispirillum</taxon>
    </lineage>
</organism>
<dbReference type="Proteomes" id="UP000009881">
    <property type="component" value="Unassembled WGS sequence"/>
</dbReference>
<sequence>MTDKEFAMLALAPLIVAMAVVLWRQGAIGGGVVGIVTVAAGIIASVVALT</sequence>
<comment type="caution">
    <text evidence="2">The sequence shown here is derived from an EMBL/GenBank/DDBJ whole genome shotgun (WGS) entry which is preliminary data.</text>
</comment>
<name>K9HWY5_9PROT</name>
<keyword evidence="1" id="KW-1133">Transmembrane helix</keyword>
<gene>
    <name evidence="2" type="ORF">C882_2730</name>
</gene>